<organism evidence="5 6">
    <name type="scientific">Alginatibacterium sediminis</name>
    <dbReference type="NCBI Taxonomy" id="2164068"/>
    <lineage>
        <taxon>Bacteria</taxon>
        <taxon>Pseudomonadati</taxon>
        <taxon>Pseudomonadota</taxon>
        <taxon>Gammaproteobacteria</taxon>
        <taxon>Alteromonadales</taxon>
        <taxon>Alteromonadaceae</taxon>
        <taxon>Alginatibacterium</taxon>
    </lineage>
</organism>
<dbReference type="InterPro" id="IPR054015">
    <property type="entry name" value="ExsA-like_N"/>
</dbReference>
<dbReference type="Proteomes" id="UP000286482">
    <property type="component" value="Unassembled WGS sequence"/>
</dbReference>
<dbReference type="PANTHER" id="PTHR43280">
    <property type="entry name" value="ARAC-FAMILY TRANSCRIPTIONAL REGULATOR"/>
    <property type="match status" value="1"/>
</dbReference>
<evidence type="ECO:0000313" key="6">
    <source>
        <dbReference type="Proteomes" id="UP000286482"/>
    </source>
</evidence>
<evidence type="ECO:0000256" key="1">
    <source>
        <dbReference type="ARBA" id="ARBA00023015"/>
    </source>
</evidence>
<dbReference type="AlphaFoldDB" id="A0A420EBJ0"/>
<keyword evidence="6" id="KW-1185">Reference proteome</keyword>
<dbReference type="GO" id="GO:0043565">
    <property type="term" value="F:sequence-specific DNA binding"/>
    <property type="evidence" value="ECO:0007669"/>
    <property type="project" value="InterPro"/>
</dbReference>
<dbReference type="PANTHER" id="PTHR43280:SF2">
    <property type="entry name" value="HTH-TYPE TRANSCRIPTIONAL REGULATOR EXSA"/>
    <property type="match status" value="1"/>
</dbReference>
<feature type="domain" description="HTH araC/xylS-type" evidence="4">
    <location>
        <begin position="181"/>
        <end position="279"/>
    </location>
</feature>
<protein>
    <submittedName>
        <fullName evidence="5">AraC family transcriptional regulator</fullName>
    </submittedName>
</protein>
<dbReference type="SMART" id="SM00342">
    <property type="entry name" value="HTH_ARAC"/>
    <property type="match status" value="1"/>
</dbReference>
<evidence type="ECO:0000259" key="4">
    <source>
        <dbReference type="PROSITE" id="PS01124"/>
    </source>
</evidence>
<name>A0A420EBJ0_9ALTE</name>
<dbReference type="OrthoDB" id="9809338at2"/>
<dbReference type="Pfam" id="PF22200">
    <property type="entry name" value="ExsA_N"/>
    <property type="match status" value="1"/>
</dbReference>
<dbReference type="Pfam" id="PF12833">
    <property type="entry name" value="HTH_18"/>
    <property type="match status" value="1"/>
</dbReference>
<comment type="caution">
    <text evidence="5">The sequence shown here is derived from an EMBL/GenBank/DDBJ whole genome shotgun (WGS) entry which is preliminary data.</text>
</comment>
<accession>A0A420EBJ0</accession>
<keyword evidence="3" id="KW-0804">Transcription</keyword>
<keyword evidence="2" id="KW-0238">DNA-binding</keyword>
<dbReference type="SUPFAM" id="SSF46689">
    <property type="entry name" value="Homeodomain-like"/>
    <property type="match status" value="2"/>
</dbReference>
<evidence type="ECO:0000256" key="2">
    <source>
        <dbReference type="ARBA" id="ARBA00023125"/>
    </source>
</evidence>
<dbReference type="InterPro" id="IPR018060">
    <property type="entry name" value="HTH_AraC"/>
</dbReference>
<evidence type="ECO:0000313" key="5">
    <source>
        <dbReference type="EMBL" id="RKF18013.1"/>
    </source>
</evidence>
<dbReference type="InterPro" id="IPR009057">
    <property type="entry name" value="Homeodomain-like_sf"/>
</dbReference>
<evidence type="ECO:0000256" key="3">
    <source>
        <dbReference type="ARBA" id="ARBA00023163"/>
    </source>
</evidence>
<gene>
    <name evidence="5" type="ORF">DBZ36_12275</name>
</gene>
<dbReference type="EMBL" id="RAQO01000006">
    <property type="protein sequence ID" value="RKF18013.1"/>
    <property type="molecule type" value="Genomic_DNA"/>
</dbReference>
<reference evidence="5 6" key="1">
    <citation type="submission" date="2018-09" db="EMBL/GenBank/DDBJ databases">
        <authorList>
            <person name="Wang Z."/>
        </authorList>
    </citation>
    <scope>NUCLEOTIDE SEQUENCE [LARGE SCALE GENOMIC DNA]</scope>
    <source>
        <strain evidence="5 6">ALS 81</strain>
    </source>
</reference>
<proteinExistence type="predicted"/>
<dbReference type="InterPro" id="IPR020449">
    <property type="entry name" value="Tscrpt_reg_AraC-type_HTH"/>
</dbReference>
<keyword evidence="1" id="KW-0805">Transcription regulation</keyword>
<dbReference type="Gene3D" id="1.10.10.60">
    <property type="entry name" value="Homeodomain-like"/>
    <property type="match status" value="2"/>
</dbReference>
<dbReference type="PROSITE" id="PS01124">
    <property type="entry name" value="HTH_ARAC_FAMILY_2"/>
    <property type="match status" value="1"/>
</dbReference>
<dbReference type="PRINTS" id="PR00032">
    <property type="entry name" value="HTHARAC"/>
</dbReference>
<sequence>MNGAFKMKTIKYNGRVVFQKQDIPSFKRMPRVFVDSEACFAFVTNGDFNVREQTESVSLNKNCGVLAKCTNYFYENTSYHNDDGVGEAIGILLYPEIFQSLFNFDISQSNYRVDYNIMQVEVDRLLENYRDSISILLDSPELADDLLIESKLREFVILMAKRTNAPSELDFLASMFKPNFAKFEDIIQSNLYADLSVNELAALCHMSVSTFKRKFKEVYSEPPMKYITKLKINKAKVLLKDNNLRISDIVFETGFESISTFNRTFKGQTGLSPSEFRLA</sequence>
<dbReference type="GO" id="GO:0003700">
    <property type="term" value="F:DNA-binding transcription factor activity"/>
    <property type="evidence" value="ECO:0007669"/>
    <property type="project" value="InterPro"/>
</dbReference>